<feature type="region of interest" description="Disordered" evidence="1">
    <location>
        <begin position="48"/>
        <end position="85"/>
    </location>
</feature>
<proteinExistence type="predicted"/>
<evidence type="ECO:0000256" key="1">
    <source>
        <dbReference type="SAM" id="MobiDB-lite"/>
    </source>
</evidence>
<reference evidence="2" key="1">
    <citation type="journal article" date="2019" name="Sci. Rep.">
        <title>Draft genome of Tanacetum cinerariifolium, the natural source of mosquito coil.</title>
        <authorList>
            <person name="Yamashiro T."/>
            <person name="Shiraishi A."/>
            <person name="Satake H."/>
            <person name="Nakayama K."/>
        </authorList>
    </citation>
    <scope>NUCLEOTIDE SEQUENCE</scope>
</reference>
<feature type="non-terminal residue" evidence="2">
    <location>
        <position position="1"/>
    </location>
</feature>
<name>A0A699H798_TANCI</name>
<accession>A0A699H798</accession>
<dbReference type="AlphaFoldDB" id="A0A699H798"/>
<feature type="compositionally biased region" description="Pro residues" evidence="1">
    <location>
        <begin position="70"/>
        <end position="83"/>
    </location>
</feature>
<organism evidence="2">
    <name type="scientific">Tanacetum cinerariifolium</name>
    <name type="common">Dalmatian daisy</name>
    <name type="synonym">Chrysanthemum cinerariifolium</name>
    <dbReference type="NCBI Taxonomy" id="118510"/>
    <lineage>
        <taxon>Eukaryota</taxon>
        <taxon>Viridiplantae</taxon>
        <taxon>Streptophyta</taxon>
        <taxon>Embryophyta</taxon>
        <taxon>Tracheophyta</taxon>
        <taxon>Spermatophyta</taxon>
        <taxon>Magnoliopsida</taxon>
        <taxon>eudicotyledons</taxon>
        <taxon>Gunneridae</taxon>
        <taxon>Pentapetalae</taxon>
        <taxon>asterids</taxon>
        <taxon>campanulids</taxon>
        <taxon>Asterales</taxon>
        <taxon>Asteraceae</taxon>
        <taxon>Asteroideae</taxon>
        <taxon>Anthemideae</taxon>
        <taxon>Anthemidinae</taxon>
        <taxon>Tanacetum</taxon>
    </lineage>
</organism>
<evidence type="ECO:0000313" key="2">
    <source>
        <dbReference type="EMBL" id="GEX54350.1"/>
    </source>
</evidence>
<protein>
    <submittedName>
        <fullName evidence="2">Uncharacterized protein</fullName>
    </submittedName>
</protein>
<sequence length="467" mass="52455">VFHFIVAGYGRVSVPSGHHQGVSGAVTLSPAGFRSAAVGRRHLLTTPSAATTHLHPPLSPRYALHHHLHQPPPPTPTPTPQPQPHRATTVVSISRHRSTIIIHTTTSTVAPPPPSSSCHCHRHLHLLTLVTSSLPPPHRHRGIAITATRMRLVSQTPKRVRWFYKAPGVLANGVDLVLEKEFALFALQEPCYNQNFSDTYYPHNSPSFLCCANCGGPHESFQCQPMNQNDFYSGFDQPPQYIINHQPLIIQEDLNQKLISDEFMTELRNELFIALQSMVAMSSQREQTANLSTHTFKPSRRFNSICYDDDDDDDDEERSIPLCDIISQLPLSIVITLLLLSYQLRISRTLSQWGMELSTVPEKEPDEFINECDLSSCENNSMSGNPTPFSDSEVESLSLAPIPYEDSDHLLKETDILLSYFDNSSPENETFSFDIEEKNSGSTTTHSDYSLPDNEVFYFDDNHIEEK</sequence>
<dbReference type="EMBL" id="BKCJ010114592">
    <property type="protein sequence ID" value="GEX54350.1"/>
    <property type="molecule type" value="Genomic_DNA"/>
</dbReference>
<comment type="caution">
    <text evidence="2">The sequence shown here is derived from an EMBL/GenBank/DDBJ whole genome shotgun (WGS) entry which is preliminary data.</text>
</comment>
<gene>
    <name evidence="2" type="ORF">Tci_326325</name>
</gene>